<reference evidence="2" key="1">
    <citation type="submission" date="2018-08" db="EMBL/GenBank/DDBJ databases">
        <authorList>
            <person name="Rossello M."/>
        </authorList>
    </citation>
    <scope>NUCLEOTIDE SEQUENCE [LARGE SCALE GENOMIC DNA]</scope>
    <source>
        <strain evidence="2">cv. Chinese Spring</strain>
    </source>
</reference>
<dbReference type="SUPFAM" id="SSF52047">
    <property type="entry name" value="RNI-like"/>
    <property type="match status" value="1"/>
</dbReference>
<name>A0A3B5Y5Y0_WHEAT</name>
<sequence length="673" mass="74587">MTLPSTLSRFYHLKFLDLSSWYGSSNLPKVISHLVNLRDFLAKKELHSNVPEVGKMKHLHELKEFHVKKESVGFDLRELGELRELGGALSIHNLENVASKEEASGAKLVLKRDLKELTLVWGRAQPTDIDADILDALQPHSNLTTLGIMNHGGTTCPSWLYPEIRVDNLETLHLHGVSWGTLPPFGHLPYLRELSLKSISGLCQFGPNYGGVTGKCLMQLKKVLFHDLSDLVEWVVEPNCRMFPSLESIDCSNCPNLCVMPFSECSCASLCRLRINGCPKLSLPTMPHTSTLTNFAVNKGSEKLSYHGKEFVVSKYSGALAFHNVGEVDDMQIGDVSHISWTDLEKFKSLRKLDVRRCDSMFFGELDGSLVFHNMDKVESLSVDVSHFTGKFLSKVFNSSPALAELEIYGSEDDEEQAIQFPSSSSLRTLSFGCSNGLVLLPAEDGGGLHDSTSLQSLEIFECGKLLSRWPMGEAGGALMTNPLPASLRKLNIIGESSMSSMALISNLTSLTHLRLVGYQNLTMDGFNPLIAVNLKELEVFNWNGNSLAADLLSEVARTKLMDAGSFQLEKLNVDSISAVLVAPICNHLSATLHVLQFYVDKRAKGFTEEQENALQLLTSLEKLEFYRCTVLQSLPQGLHRLSSLKELVILSCPKLRWLPEQGFPTSLQALHL</sequence>
<dbReference type="PANTHER" id="PTHR47186:SF21">
    <property type="entry name" value="NB-ARC DOMAIN-CONTAINING PROTEIN"/>
    <property type="match status" value="1"/>
</dbReference>
<dbReference type="AlphaFoldDB" id="A0A3B5Y5Y0"/>
<dbReference type="SUPFAM" id="SSF52058">
    <property type="entry name" value="L domain-like"/>
    <property type="match status" value="1"/>
</dbReference>
<dbReference type="Gramene" id="TraesCS1A02G373600.1">
    <property type="protein sequence ID" value="TraesCS1A02G373600.1.cds1"/>
    <property type="gene ID" value="TraesCS1A02G373600"/>
</dbReference>
<reference evidence="2" key="2">
    <citation type="submission" date="2018-10" db="UniProtKB">
        <authorList>
            <consortium name="EnsemblPlants"/>
        </authorList>
    </citation>
    <scope>IDENTIFICATION</scope>
</reference>
<evidence type="ECO:0000259" key="1">
    <source>
        <dbReference type="Pfam" id="PF25019"/>
    </source>
</evidence>
<dbReference type="OrthoDB" id="692655at2759"/>
<accession>A0A3B5Y5Y0</accession>
<feature type="domain" description="R13L1/DRL21-like LRR repeat region" evidence="1">
    <location>
        <begin position="76"/>
        <end position="198"/>
    </location>
</feature>
<dbReference type="PANTHER" id="PTHR47186">
    <property type="entry name" value="LEUCINE-RICH REPEAT-CONTAINING PROTEIN 57"/>
    <property type="match status" value="1"/>
</dbReference>
<evidence type="ECO:0000313" key="2">
    <source>
        <dbReference type="EnsemblPlants" id="TraesCS1A02G373600.1.cds1"/>
    </source>
</evidence>
<organism evidence="2">
    <name type="scientific">Triticum aestivum</name>
    <name type="common">Wheat</name>
    <dbReference type="NCBI Taxonomy" id="4565"/>
    <lineage>
        <taxon>Eukaryota</taxon>
        <taxon>Viridiplantae</taxon>
        <taxon>Streptophyta</taxon>
        <taxon>Embryophyta</taxon>
        <taxon>Tracheophyta</taxon>
        <taxon>Spermatophyta</taxon>
        <taxon>Magnoliopsida</taxon>
        <taxon>Liliopsida</taxon>
        <taxon>Poales</taxon>
        <taxon>Poaceae</taxon>
        <taxon>BOP clade</taxon>
        <taxon>Pooideae</taxon>
        <taxon>Triticodae</taxon>
        <taxon>Triticeae</taxon>
        <taxon>Triticinae</taxon>
        <taxon>Triticum</taxon>
    </lineage>
</organism>
<evidence type="ECO:0000313" key="3">
    <source>
        <dbReference type="Proteomes" id="UP000019116"/>
    </source>
</evidence>
<dbReference type="Gramene" id="TraesCS1A03G0906500.1">
    <property type="protein sequence ID" value="TraesCS1A03G0906500.1.CDS1"/>
    <property type="gene ID" value="TraesCS1A03G0906500"/>
</dbReference>
<proteinExistence type="predicted"/>
<dbReference type="Gramene" id="TraesWEE_scaffold_048581_01G000200.1">
    <property type="protein sequence ID" value="TraesWEE_scaffold_048581_01G000200.1"/>
    <property type="gene ID" value="TraesWEE_scaffold_048581_01G000200"/>
</dbReference>
<dbReference type="InterPro" id="IPR056789">
    <property type="entry name" value="LRR_R13L1-DRL21"/>
</dbReference>
<dbReference type="OMA" id="DGCGNMF"/>
<keyword evidence="3" id="KW-1185">Reference proteome</keyword>
<protein>
    <recommendedName>
        <fullName evidence="1">R13L1/DRL21-like LRR repeat region domain-containing protein</fullName>
    </recommendedName>
</protein>
<dbReference type="Proteomes" id="UP000019116">
    <property type="component" value="Chromosome 1A"/>
</dbReference>
<dbReference type="Pfam" id="PF25019">
    <property type="entry name" value="LRR_R13L1-DRL21"/>
    <property type="match status" value="1"/>
</dbReference>
<dbReference type="EnsemblPlants" id="TraesCS1A02G373600.1">
    <property type="protein sequence ID" value="TraesCS1A02G373600.1.cds1"/>
    <property type="gene ID" value="TraesCS1A02G373600"/>
</dbReference>
<dbReference type="Gene3D" id="3.80.10.10">
    <property type="entry name" value="Ribonuclease Inhibitor"/>
    <property type="match status" value="3"/>
</dbReference>
<dbReference type="STRING" id="4565.A0A3B5Y5Y0"/>
<dbReference type="InterPro" id="IPR032675">
    <property type="entry name" value="LRR_dom_sf"/>
</dbReference>